<evidence type="ECO:0000256" key="5">
    <source>
        <dbReference type="HAMAP-Rule" id="MF_02033"/>
    </source>
</evidence>
<dbReference type="InterPro" id="IPR043129">
    <property type="entry name" value="ATPase_NBD"/>
</dbReference>
<dbReference type="InterPro" id="IPR050696">
    <property type="entry name" value="FtsA/MreB"/>
</dbReference>
<dbReference type="NCBIfam" id="TIGR01174">
    <property type="entry name" value="ftsA"/>
    <property type="match status" value="1"/>
</dbReference>
<evidence type="ECO:0000313" key="9">
    <source>
        <dbReference type="Proteomes" id="UP000230055"/>
    </source>
</evidence>
<reference evidence="9" key="1">
    <citation type="submission" date="2017-09" db="EMBL/GenBank/DDBJ databases">
        <title>Depth-based differentiation of microbial function through sediment-hosted aquifers and enrichment of novel symbionts in the deep terrestrial subsurface.</title>
        <authorList>
            <person name="Probst A.J."/>
            <person name="Ladd B."/>
            <person name="Jarett J.K."/>
            <person name="Geller-Mcgrath D.E."/>
            <person name="Sieber C.M.K."/>
            <person name="Emerson J.B."/>
            <person name="Anantharaman K."/>
            <person name="Thomas B.C."/>
            <person name="Malmstrom R."/>
            <person name="Stieglmeier M."/>
            <person name="Klingl A."/>
            <person name="Woyke T."/>
            <person name="Ryan C.M."/>
            <person name="Banfield J.F."/>
        </authorList>
    </citation>
    <scope>NUCLEOTIDE SEQUENCE [LARGE SCALE GENOMIC DNA]</scope>
</reference>
<evidence type="ECO:0000313" key="8">
    <source>
        <dbReference type="EMBL" id="PIY90970.1"/>
    </source>
</evidence>
<dbReference type="Pfam" id="PF02491">
    <property type="entry name" value="SHS2_FTSA"/>
    <property type="match status" value="1"/>
</dbReference>
<dbReference type="PANTHER" id="PTHR32432">
    <property type="entry name" value="CELL DIVISION PROTEIN FTSA-RELATED"/>
    <property type="match status" value="1"/>
</dbReference>
<evidence type="ECO:0000256" key="6">
    <source>
        <dbReference type="PIRNR" id="PIRNR003101"/>
    </source>
</evidence>
<dbReference type="SMART" id="SM00842">
    <property type="entry name" value="FtsA"/>
    <property type="match status" value="1"/>
</dbReference>
<dbReference type="HAMAP" id="MF_02033">
    <property type="entry name" value="FtsA"/>
    <property type="match status" value="1"/>
</dbReference>
<comment type="subcellular location">
    <subcellularLocation>
        <location evidence="5">Cell membrane</location>
        <topology evidence="5">Peripheral membrane protein</topology>
        <orientation evidence="5">Cytoplasmic side</orientation>
    </subcellularLocation>
    <text evidence="5">Localizes to the Z ring in an FtsZ-dependent manner. Targeted to the membrane through a conserved C-terminal amphipathic helix.</text>
</comment>
<gene>
    <name evidence="5 8" type="primary">ftsA</name>
    <name evidence="8" type="ORF">COY72_00555</name>
</gene>
<dbReference type="GO" id="GO:0043093">
    <property type="term" value="P:FtsZ-dependent cytokinesis"/>
    <property type="evidence" value="ECO:0007669"/>
    <property type="project" value="UniProtKB-UniRule"/>
</dbReference>
<evidence type="ECO:0000256" key="1">
    <source>
        <dbReference type="ARBA" id="ARBA00022475"/>
    </source>
</evidence>
<dbReference type="CDD" id="cd24048">
    <property type="entry name" value="ASKHA_NBD_FtsA"/>
    <property type="match status" value="1"/>
</dbReference>
<evidence type="ECO:0000256" key="4">
    <source>
        <dbReference type="ARBA" id="ARBA00023306"/>
    </source>
</evidence>
<dbReference type="Gene3D" id="3.30.1490.110">
    <property type="match status" value="1"/>
</dbReference>
<keyword evidence="2 5" id="KW-0132">Cell division</keyword>
<dbReference type="AlphaFoldDB" id="A0A2M7R835"/>
<comment type="function">
    <text evidence="5 6">Cell division protein that is involved in the assembly of the Z ring. May serve as a membrane anchor for the Z ring.</text>
</comment>
<dbReference type="SUPFAM" id="SSF53067">
    <property type="entry name" value="Actin-like ATPase domain"/>
    <property type="match status" value="2"/>
</dbReference>
<comment type="caution">
    <text evidence="8">The sequence shown here is derived from an EMBL/GenBank/DDBJ whole genome shotgun (WGS) entry which is preliminary data.</text>
</comment>
<protein>
    <recommendedName>
        <fullName evidence="5 6">Cell division protein FtsA</fullName>
    </recommendedName>
</protein>
<dbReference type="GO" id="GO:0032153">
    <property type="term" value="C:cell division site"/>
    <property type="evidence" value="ECO:0007669"/>
    <property type="project" value="UniProtKB-UniRule"/>
</dbReference>
<feature type="domain" description="SHS2" evidence="7">
    <location>
        <begin position="5"/>
        <end position="194"/>
    </location>
</feature>
<keyword evidence="4 5" id="KW-0131">Cell cycle</keyword>
<evidence type="ECO:0000256" key="2">
    <source>
        <dbReference type="ARBA" id="ARBA00022618"/>
    </source>
</evidence>
<dbReference type="Pfam" id="PF14450">
    <property type="entry name" value="FtsA"/>
    <property type="match status" value="1"/>
</dbReference>
<keyword evidence="1 5" id="KW-1003">Cell membrane</keyword>
<organism evidence="8 9">
    <name type="scientific">Candidatus Nealsonbacteria bacterium CG_4_10_14_0_8_um_filter_35_10</name>
    <dbReference type="NCBI Taxonomy" id="1974683"/>
    <lineage>
        <taxon>Bacteria</taxon>
        <taxon>Candidatus Nealsoniibacteriota</taxon>
    </lineage>
</organism>
<dbReference type="GO" id="GO:0009898">
    <property type="term" value="C:cytoplasmic side of plasma membrane"/>
    <property type="evidence" value="ECO:0007669"/>
    <property type="project" value="UniProtKB-UniRule"/>
</dbReference>
<comment type="subunit">
    <text evidence="5">Self-interacts. Interacts with FtsZ.</text>
</comment>
<evidence type="ECO:0000256" key="3">
    <source>
        <dbReference type="ARBA" id="ARBA00023136"/>
    </source>
</evidence>
<name>A0A2M7R835_9BACT</name>
<dbReference type="EMBL" id="PFLX01000015">
    <property type="protein sequence ID" value="PIY90970.1"/>
    <property type="molecule type" value="Genomic_DNA"/>
</dbReference>
<dbReference type="InterPro" id="IPR020823">
    <property type="entry name" value="Cell_div_FtsA"/>
</dbReference>
<dbReference type="InterPro" id="IPR003494">
    <property type="entry name" value="SHS2_FtsA"/>
</dbReference>
<dbReference type="Proteomes" id="UP000230055">
    <property type="component" value="Unassembled WGS sequence"/>
</dbReference>
<keyword evidence="3 5" id="KW-0472">Membrane</keyword>
<dbReference type="Gene3D" id="3.30.420.40">
    <property type="match status" value="2"/>
</dbReference>
<sequence length="400" mass="43500">MVQIITGLDIGTATIKTLVCQKKPKKSHLEVLSQGKEISTGVRKGVVINTEEVSKIIKSSIERAKELSKEKIRSVLVNVGGAHIFFTNSHGLISVSRADQKISQEDIERVIQAAQTFSLPSNKEILSVIPKEFIIDSEKGIKEPLGLKGVRLEVEASILGGFSPYLKNLTKAILDSGLQIDDLILNPLASAQAVLTPREKEIGVLILDIGAGTTGLATFEEGELIYTTIFPIGSAHITNDIAIGLKCDIDTAEEIKLESGTLFFKGPDKKKKIETVEGETLIFSQKMLSRIIEARVSEIFEIVNKELKKIARQGKFPAGVVLTGGGAKLPRIKELAKKELRLHCRIGLPQGFSPSLEDPELATVCGLVLLGVDLEGEKNLSSFGKGIFSRIKNLFKIFLP</sequence>
<proteinExistence type="inferred from homology"/>
<evidence type="ECO:0000259" key="7">
    <source>
        <dbReference type="SMART" id="SM00842"/>
    </source>
</evidence>
<dbReference type="PANTHER" id="PTHR32432:SF4">
    <property type="entry name" value="CELL DIVISION PROTEIN FTSA"/>
    <property type="match status" value="1"/>
</dbReference>
<accession>A0A2M7R835</accession>
<comment type="similarity">
    <text evidence="5 6">Belongs to the FtsA/MreB family.</text>
</comment>
<dbReference type="PIRSF" id="PIRSF003101">
    <property type="entry name" value="FtsA"/>
    <property type="match status" value="1"/>
</dbReference>